<dbReference type="EMBL" id="AZQQ01000100">
    <property type="protein sequence ID" value="KDD66159.1"/>
    <property type="molecule type" value="Genomic_DNA"/>
</dbReference>
<dbReference type="AlphaFoldDB" id="A0A059KWR8"/>
<evidence type="ECO:0000313" key="2">
    <source>
        <dbReference type="EMBL" id="KDD66159.1"/>
    </source>
</evidence>
<proteinExistence type="predicted"/>
<dbReference type="RefSeq" id="WP_033060883.1">
    <property type="nucleotide sequence ID" value="NZ_AZQQ01000100.1"/>
</dbReference>
<reference evidence="2 3" key="1">
    <citation type="submission" date="2013-12" db="EMBL/GenBank/DDBJ databases">
        <authorList>
            <person name="Formusa P.A."/>
            <person name="Habash M."/>
            <person name="Lee H."/>
            <person name="Trevors J.T."/>
        </authorList>
    </citation>
    <scope>NUCLEOTIDE SEQUENCE [LARGE SCALE GENOMIC DNA]</scope>
    <source>
        <strain evidence="2 3">PD30</strain>
    </source>
</reference>
<dbReference type="Proteomes" id="UP000026739">
    <property type="component" value="Unassembled WGS sequence"/>
</dbReference>
<dbReference type="CDD" id="cd02440">
    <property type="entry name" value="AdoMet_MTases"/>
    <property type="match status" value="1"/>
</dbReference>
<dbReference type="Gene3D" id="3.40.50.150">
    <property type="entry name" value="Vaccinia Virus protein VP39"/>
    <property type="match status" value="1"/>
</dbReference>
<organism evidence="2 3">
    <name type="scientific">Pseudomonas mandelii PD30</name>
    <dbReference type="NCBI Taxonomy" id="1419583"/>
    <lineage>
        <taxon>Bacteria</taxon>
        <taxon>Pseudomonadati</taxon>
        <taxon>Pseudomonadota</taxon>
        <taxon>Gammaproteobacteria</taxon>
        <taxon>Pseudomonadales</taxon>
        <taxon>Pseudomonadaceae</taxon>
        <taxon>Pseudomonas</taxon>
    </lineage>
</organism>
<name>A0A059KWR8_9PSED</name>
<sequence length="272" mass="29523">MSESQYLLGHTESEIRRLVFQSKMLRAITTRLLLSAGIKPGMRVLDLGCGPGDVSMLVAKLVGPGGSVIGIDRSRAAITIARKRATDSGLKNVAFSPVSLADFTDEGGFDMVTGRYVLMYQPEPTVFLQYAVALLRPGGKLAFHEVDITRQPVSTPFLPLFDTVCARTLSAFKDALCHHEVAVSLGSLLHSINLTATGVFCEIPVECGQAVNISRWVGESFCSVYPQTIEIETTCGKKISTQTLVDELIKESHEANAQIEFLRQVCAWGTVS</sequence>
<feature type="domain" description="Methyltransferase" evidence="1">
    <location>
        <begin position="38"/>
        <end position="147"/>
    </location>
</feature>
<dbReference type="PANTHER" id="PTHR43861">
    <property type="entry name" value="TRANS-ACONITATE 2-METHYLTRANSFERASE-RELATED"/>
    <property type="match status" value="1"/>
</dbReference>
<protein>
    <recommendedName>
        <fullName evidence="1">Methyltransferase domain-containing protein</fullName>
    </recommendedName>
</protein>
<dbReference type="InterPro" id="IPR025714">
    <property type="entry name" value="Methyltranfer_dom"/>
</dbReference>
<accession>A0A059KWR8</accession>
<dbReference type="Pfam" id="PF13847">
    <property type="entry name" value="Methyltransf_31"/>
    <property type="match status" value="1"/>
</dbReference>
<evidence type="ECO:0000313" key="3">
    <source>
        <dbReference type="Proteomes" id="UP000026739"/>
    </source>
</evidence>
<dbReference type="SUPFAM" id="SSF53335">
    <property type="entry name" value="S-adenosyl-L-methionine-dependent methyltransferases"/>
    <property type="match status" value="1"/>
</dbReference>
<evidence type="ECO:0000259" key="1">
    <source>
        <dbReference type="Pfam" id="PF13847"/>
    </source>
</evidence>
<comment type="caution">
    <text evidence="2">The sequence shown here is derived from an EMBL/GenBank/DDBJ whole genome shotgun (WGS) entry which is preliminary data.</text>
</comment>
<dbReference type="eggNOG" id="COG2226">
    <property type="taxonomic scope" value="Bacteria"/>
</dbReference>
<dbReference type="InterPro" id="IPR029063">
    <property type="entry name" value="SAM-dependent_MTases_sf"/>
</dbReference>
<gene>
    <name evidence="2" type="ORF">V466_25595</name>
</gene>